<evidence type="ECO:0000256" key="2">
    <source>
        <dbReference type="ARBA" id="ARBA00006555"/>
    </source>
</evidence>
<dbReference type="NCBIfam" id="TIGR01352">
    <property type="entry name" value="tonB_Cterm"/>
    <property type="match status" value="1"/>
</dbReference>
<sequence length="474" mass="52099">MSTPPYLLVASLYLVLFYGCYWLLLRRNTFFGLNRAYLLTSVVLSAVLPLVELPGGLSEDLTLTSISSVTFTVGTASANSYNLTLSQWFWLIYGLGVGGMLIRLRLNLRSVFRLIRSGSPEKRKAFTLVRLGDDASPSFSFGRYLVLNRTDTLAQPDALLRHEEAHIRQYHTVDILFLEIVRVAFWFNPVLWLYKRAVQEVHEFLADRAVLKTPQPDYPHQLVAYALNVPSTALTTPFVSKSTLKQRIVMLQKPASNRRALLGYALALPLAALLAMCTQERDLPQSATAQASTQKSGKIAGGEIFTTVENPPVFPGGMQKLGEYLGQNLKYPEAAQKAKAEGKVFVSFVVTNTGGISDVQIAKGIGFGADAEAARVVKNMPNWEPGTQGGQAVSVKYTLPINFQLEDQNGQRIEKLPPPPPPVPAAKGSALNEPKHFLIDGKEVSEAELKALSPNTILRMDVNKEKGIIAVTTK</sequence>
<dbReference type="KEGG" id="senf:GJR95_29650"/>
<dbReference type="InterPro" id="IPR008756">
    <property type="entry name" value="Peptidase_M56"/>
</dbReference>
<evidence type="ECO:0000256" key="3">
    <source>
        <dbReference type="ARBA" id="ARBA00022448"/>
    </source>
</evidence>
<dbReference type="InterPro" id="IPR037682">
    <property type="entry name" value="TonB_C"/>
</dbReference>
<evidence type="ECO:0000256" key="9">
    <source>
        <dbReference type="ARBA" id="ARBA00023136"/>
    </source>
</evidence>
<feature type="transmembrane region" description="Helical" evidence="10">
    <location>
        <begin position="36"/>
        <end position="57"/>
    </location>
</feature>
<feature type="transmembrane region" description="Helical" evidence="10">
    <location>
        <begin position="260"/>
        <end position="276"/>
    </location>
</feature>
<feature type="transmembrane region" description="Helical" evidence="10">
    <location>
        <begin position="88"/>
        <end position="106"/>
    </location>
</feature>
<dbReference type="CDD" id="cd07341">
    <property type="entry name" value="M56_BlaR1_MecR1_like"/>
    <property type="match status" value="1"/>
</dbReference>
<evidence type="ECO:0000313" key="13">
    <source>
        <dbReference type="Proteomes" id="UP000464577"/>
    </source>
</evidence>
<evidence type="ECO:0000313" key="12">
    <source>
        <dbReference type="EMBL" id="QHV98918.1"/>
    </source>
</evidence>
<dbReference type="RefSeq" id="WP_162389323.1">
    <property type="nucleotide sequence ID" value="NZ_CP045997.1"/>
</dbReference>
<feature type="domain" description="TonB C-terminal" evidence="11">
    <location>
        <begin position="316"/>
        <end position="412"/>
    </location>
</feature>
<comment type="similarity">
    <text evidence="2">Belongs to the TonB family.</text>
</comment>
<dbReference type="InterPro" id="IPR006260">
    <property type="entry name" value="TonB/TolA_C"/>
</dbReference>
<keyword evidence="5" id="KW-0997">Cell inner membrane</keyword>
<dbReference type="Gene3D" id="3.30.1150.10">
    <property type="match status" value="1"/>
</dbReference>
<keyword evidence="3" id="KW-0813">Transport</keyword>
<proteinExistence type="inferred from homology"/>
<keyword evidence="7" id="KW-0653">Protein transport</keyword>
<keyword evidence="8 10" id="KW-1133">Transmembrane helix</keyword>
<dbReference type="PANTHER" id="PTHR33446:SF2">
    <property type="entry name" value="PROTEIN TONB"/>
    <property type="match status" value="1"/>
</dbReference>
<evidence type="ECO:0000256" key="1">
    <source>
        <dbReference type="ARBA" id="ARBA00004383"/>
    </source>
</evidence>
<dbReference type="SUPFAM" id="SSF74653">
    <property type="entry name" value="TolA/TonB C-terminal domain"/>
    <property type="match status" value="1"/>
</dbReference>
<dbReference type="PANTHER" id="PTHR33446">
    <property type="entry name" value="PROTEIN TONB-RELATED"/>
    <property type="match status" value="1"/>
</dbReference>
<dbReference type="InterPro" id="IPR051045">
    <property type="entry name" value="TonB-dependent_transducer"/>
</dbReference>
<accession>A0A6P1W2Z2</accession>
<evidence type="ECO:0000256" key="5">
    <source>
        <dbReference type="ARBA" id="ARBA00022519"/>
    </source>
</evidence>
<evidence type="ECO:0000256" key="10">
    <source>
        <dbReference type="SAM" id="Phobius"/>
    </source>
</evidence>
<evidence type="ECO:0000256" key="6">
    <source>
        <dbReference type="ARBA" id="ARBA00022692"/>
    </source>
</evidence>
<dbReference type="Pfam" id="PF03544">
    <property type="entry name" value="TonB_C"/>
    <property type="match status" value="1"/>
</dbReference>
<dbReference type="GO" id="GO:0098797">
    <property type="term" value="C:plasma membrane protein complex"/>
    <property type="evidence" value="ECO:0007669"/>
    <property type="project" value="TreeGrafter"/>
</dbReference>
<dbReference type="AlphaFoldDB" id="A0A6P1W2Z2"/>
<evidence type="ECO:0000259" key="11">
    <source>
        <dbReference type="PROSITE" id="PS52015"/>
    </source>
</evidence>
<dbReference type="EMBL" id="CP045997">
    <property type="protein sequence ID" value="QHV98918.1"/>
    <property type="molecule type" value="Genomic_DNA"/>
</dbReference>
<comment type="subcellular location">
    <subcellularLocation>
        <location evidence="1">Cell inner membrane</location>
        <topology evidence="1">Single-pass membrane protein</topology>
        <orientation evidence="1">Periplasmic side</orientation>
    </subcellularLocation>
</comment>
<evidence type="ECO:0000256" key="7">
    <source>
        <dbReference type="ARBA" id="ARBA00022927"/>
    </source>
</evidence>
<dbReference type="Pfam" id="PF05569">
    <property type="entry name" value="Peptidase_M56"/>
    <property type="match status" value="1"/>
</dbReference>
<dbReference type="GO" id="GO:0055085">
    <property type="term" value="P:transmembrane transport"/>
    <property type="evidence" value="ECO:0007669"/>
    <property type="project" value="InterPro"/>
</dbReference>
<keyword evidence="9 10" id="KW-0472">Membrane</keyword>
<organism evidence="12 13">
    <name type="scientific">Spirosoma endbachense</name>
    <dbReference type="NCBI Taxonomy" id="2666025"/>
    <lineage>
        <taxon>Bacteria</taxon>
        <taxon>Pseudomonadati</taxon>
        <taxon>Bacteroidota</taxon>
        <taxon>Cytophagia</taxon>
        <taxon>Cytophagales</taxon>
        <taxon>Cytophagaceae</taxon>
        <taxon>Spirosoma</taxon>
    </lineage>
</organism>
<dbReference type="GO" id="GO:0031992">
    <property type="term" value="F:energy transducer activity"/>
    <property type="evidence" value="ECO:0007669"/>
    <property type="project" value="TreeGrafter"/>
</dbReference>
<keyword evidence="13" id="KW-1185">Reference proteome</keyword>
<keyword evidence="4" id="KW-1003">Cell membrane</keyword>
<dbReference type="Proteomes" id="UP000464577">
    <property type="component" value="Chromosome"/>
</dbReference>
<name>A0A6P1W2Z2_9BACT</name>
<evidence type="ECO:0000256" key="4">
    <source>
        <dbReference type="ARBA" id="ARBA00022475"/>
    </source>
</evidence>
<evidence type="ECO:0000256" key="8">
    <source>
        <dbReference type="ARBA" id="ARBA00022989"/>
    </source>
</evidence>
<keyword evidence="6 10" id="KW-0812">Transmembrane</keyword>
<dbReference type="GO" id="GO:0015031">
    <property type="term" value="P:protein transport"/>
    <property type="evidence" value="ECO:0007669"/>
    <property type="project" value="UniProtKB-KW"/>
</dbReference>
<protein>
    <submittedName>
        <fullName evidence="12">TonB family protein</fullName>
    </submittedName>
</protein>
<feature type="transmembrane region" description="Helical" evidence="10">
    <location>
        <begin position="6"/>
        <end position="24"/>
    </location>
</feature>
<dbReference type="PROSITE" id="PS52015">
    <property type="entry name" value="TONB_CTD"/>
    <property type="match status" value="1"/>
</dbReference>
<gene>
    <name evidence="12" type="ORF">GJR95_29650</name>
</gene>
<reference evidence="12 13" key="1">
    <citation type="submission" date="2019-11" db="EMBL/GenBank/DDBJ databases">
        <title>Spirosoma endbachense sp. nov., isolated from a natural salt meadow.</title>
        <authorList>
            <person name="Rojas J."/>
            <person name="Ambika Manirajan B."/>
            <person name="Ratering S."/>
            <person name="Suarez C."/>
            <person name="Geissler-Plaum R."/>
            <person name="Schnell S."/>
        </authorList>
    </citation>
    <scope>NUCLEOTIDE SEQUENCE [LARGE SCALE GENOMIC DNA]</scope>
    <source>
        <strain evidence="12 13">I-24</strain>
    </source>
</reference>